<feature type="modified residue" description="4-aspartylphosphate" evidence="1">
    <location>
        <position position="54"/>
    </location>
</feature>
<dbReference type="SUPFAM" id="SSF109604">
    <property type="entry name" value="HD-domain/PDEase-like"/>
    <property type="match status" value="1"/>
</dbReference>
<dbReference type="AlphaFoldDB" id="A0A1F7RY42"/>
<gene>
    <name evidence="6" type="ORF">A2161_02440</name>
</gene>
<dbReference type="InterPro" id="IPR001789">
    <property type="entry name" value="Sig_transdc_resp-reg_receiver"/>
</dbReference>
<dbReference type="PROSITE" id="PS51831">
    <property type="entry name" value="HD"/>
    <property type="match status" value="1"/>
</dbReference>
<keyword evidence="1" id="KW-0597">Phosphoprotein</keyword>
<dbReference type="InterPro" id="IPR037522">
    <property type="entry name" value="HD_GYP_dom"/>
</dbReference>
<evidence type="ECO:0000256" key="2">
    <source>
        <dbReference type="SAM" id="Coils"/>
    </source>
</evidence>
<keyword evidence="2" id="KW-0175">Coiled coil</keyword>
<evidence type="ECO:0000259" key="4">
    <source>
        <dbReference type="PROSITE" id="PS51831"/>
    </source>
</evidence>
<sequence>MNSYNILLVDDEPSILNALYRTLQKEKYQIMMANSGEEALNILGETTIHLIISDQKMPGLTGVDFFKIVKEKHPEIIRILLTGCSDLESAISAINYGNIYKYIAKPWDNQDLKITIQHGLEHFQLIEENRNLFELTQKQNLELIELNKNLEDKVIERTRELALKNDELQNVYDELKKNFIEMIRAFSGVIEMRNPILGFHSRRVAALAKSVALKMKLSKDEVLQLEIAGILHDIGKIGIQDSLLNNSNNSLSEKDVKMLENHPIVGQACVQTISNLEKVGLIIRSHHEKFDGTGFPDKLKGNSIPMGSRIIAVADKFDRLTNSRNLRKCLSEKEAVTALKNSAGSELDPMIVNQFLGFFEILKTDSKEINERVIGIKEMREGMILSRDIFTASKILLIAKDEVIKDSYIRKIENFNEIDPIAGAIYIYASPTENYNQEIKENKDDNPQNTQAIIG</sequence>
<name>A0A1F7RY42_9BACT</name>
<dbReference type="InterPro" id="IPR011006">
    <property type="entry name" value="CheY-like_superfamily"/>
</dbReference>
<dbReference type="InterPro" id="IPR006675">
    <property type="entry name" value="HDIG_dom"/>
</dbReference>
<dbReference type="SMART" id="SM00471">
    <property type="entry name" value="HDc"/>
    <property type="match status" value="1"/>
</dbReference>
<protein>
    <recommendedName>
        <fullName evidence="8">Two-component system response regulator</fullName>
    </recommendedName>
</protein>
<dbReference type="CDD" id="cd17569">
    <property type="entry name" value="REC_HupR-like"/>
    <property type="match status" value="1"/>
</dbReference>
<evidence type="ECO:0000259" key="5">
    <source>
        <dbReference type="PROSITE" id="PS51832"/>
    </source>
</evidence>
<reference evidence="6 7" key="1">
    <citation type="journal article" date="2016" name="Nat. Commun.">
        <title>Thousands of microbial genomes shed light on interconnected biogeochemical processes in an aquifer system.</title>
        <authorList>
            <person name="Anantharaman K."/>
            <person name="Brown C.T."/>
            <person name="Hug L.A."/>
            <person name="Sharon I."/>
            <person name="Castelle C.J."/>
            <person name="Probst A.J."/>
            <person name="Thomas B.C."/>
            <person name="Singh A."/>
            <person name="Wilkins M.J."/>
            <person name="Karaoz U."/>
            <person name="Brodie E.L."/>
            <person name="Williams K.H."/>
            <person name="Hubbard S.S."/>
            <person name="Banfield J.F."/>
        </authorList>
    </citation>
    <scope>NUCLEOTIDE SEQUENCE [LARGE SCALE GENOMIC DNA]</scope>
</reference>
<dbReference type="CDD" id="cd00077">
    <property type="entry name" value="HDc"/>
    <property type="match status" value="1"/>
</dbReference>
<dbReference type="EMBL" id="MGDD01000127">
    <property type="protein sequence ID" value="OGL46453.1"/>
    <property type="molecule type" value="Genomic_DNA"/>
</dbReference>
<dbReference type="PROSITE" id="PS51832">
    <property type="entry name" value="HD_GYP"/>
    <property type="match status" value="1"/>
</dbReference>
<evidence type="ECO:0008006" key="8">
    <source>
        <dbReference type="Google" id="ProtNLM"/>
    </source>
</evidence>
<dbReference type="Pfam" id="PF13487">
    <property type="entry name" value="HD_5"/>
    <property type="match status" value="1"/>
</dbReference>
<dbReference type="SMART" id="SM00448">
    <property type="entry name" value="REC"/>
    <property type="match status" value="1"/>
</dbReference>
<dbReference type="Gene3D" id="3.40.50.2300">
    <property type="match status" value="1"/>
</dbReference>
<dbReference type="GO" id="GO:0000160">
    <property type="term" value="P:phosphorelay signal transduction system"/>
    <property type="evidence" value="ECO:0007669"/>
    <property type="project" value="InterPro"/>
</dbReference>
<evidence type="ECO:0000313" key="7">
    <source>
        <dbReference type="Proteomes" id="UP000179266"/>
    </source>
</evidence>
<dbReference type="NCBIfam" id="TIGR00277">
    <property type="entry name" value="HDIG"/>
    <property type="match status" value="1"/>
</dbReference>
<evidence type="ECO:0000313" key="6">
    <source>
        <dbReference type="EMBL" id="OGL46453.1"/>
    </source>
</evidence>
<dbReference type="PROSITE" id="PS50110">
    <property type="entry name" value="RESPONSE_REGULATORY"/>
    <property type="match status" value="1"/>
</dbReference>
<accession>A0A1F7RY42</accession>
<dbReference type="SUPFAM" id="SSF52172">
    <property type="entry name" value="CheY-like"/>
    <property type="match status" value="1"/>
</dbReference>
<feature type="coiled-coil region" evidence="2">
    <location>
        <begin position="133"/>
        <end position="185"/>
    </location>
</feature>
<proteinExistence type="predicted"/>
<dbReference type="InterPro" id="IPR006674">
    <property type="entry name" value="HD_domain"/>
</dbReference>
<feature type="domain" description="HD" evidence="4">
    <location>
        <begin position="197"/>
        <end position="320"/>
    </location>
</feature>
<dbReference type="Pfam" id="PF00072">
    <property type="entry name" value="Response_reg"/>
    <property type="match status" value="1"/>
</dbReference>
<dbReference type="InterPro" id="IPR003607">
    <property type="entry name" value="HD/PDEase_dom"/>
</dbReference>
<dbReference type="Proteomes" id="UP000179266">
    <property type="component" value="Unassembled WGS sequence"/>
</dbReference>
<evidence type="ECO:0000259" key="3">
    <source>
        <dbReference type="PROSITE" id="PS50110"/>
    </source>
</evidence>
<dbReference type="InterPro" id="IPR052020">
    <property type="entry name" value="Cyclic_di-GMP/3'3'-cGAMP_PDE"/>
</dbReference>
<dbReference type="PANTHER" id="PTHR45228:SF8">
    <property type="entry name" value="TWO-COMPONENT RESPONSE REGULATOR-RELATED"/>
    <property type="match status" value="1"/>
</dbReference>
<evidence type="ECO:0000256" key="1">
    <source>
        <dbReference type="PROSITE-ProRule" id="PRU00169"/>
    </source>
</evidence>
<comment type="caution">
    <text evidence="6">The sequence shown here is derived from an EMBL/GenBank/DDBJ whole genome shotgun (WGS) entry which is preliminary data.</text>
</comment>
<feature type="domain" description="HD-GYP" evidence="5">
    <location>
        <begin position="175"/>
        <end position="371"/>
    </location>
</feature>
<organism evidence="6 7">
    <name type="scientific">Candidatus Schekmanbacteria bacterium RBG_13_48_7</name>
    <dbReference type="NCBI Taxonomy" id="1817878"/>
    <lineage>
        <taxon>Bacteria</taxon>
        <taxon>Candidatus Schekmaniibacteriota</taxon>
    </lineage>
</organism>
<dbReference type="PANTHER" id="PTHR45228">
    <property type="entry name" value="CYCLIC DI-GMP PHOSPHODIESTERASE TM_0186-RELATED"/>
    <property type="match status" value="1"/>
</dbReference>
<feature type="domain" description="Response regulatory" evidence="3">
    <location>
        <begin position="5"/>
        <end position="120"/>
    </location>
</feature>
<dbReference type="Gene3D" id="1.10.3210.10">
    <property type="entry name" value="Hypothetical protein af1432"/>
    <property type="match status" value="1"/>
</dbReference>